<comment type="caution">
    <text evidence="3">The sequence shown here is derived from an EMBL/GenBank/DDBJ whole genome shotgun (WGS) entry which is preliminary data.</text>
</comment>
<evidence type="ECO:0000259" key="2">
    <source>
        <dbReference type="SMART" id="SM00829"/>
    </source>
</evidence>
<dbReference type="SUPFAM" id="SSF50129">
    <property type="entry name" value="GroES-like"/>
    <property type="match status" value="1"/>
</dbReference>
<sequence>MTVAPLMRAITYDRYGGSDVLQLTDRPEPRLGPDSVLVRARAASVNPVDWKVRAGYLDALMDVQFPVVPGWDVAGVVERVGQDATEFEVGDEVYGYVRRDWVHGGTFAELVAAPVRTLARKPASLTFEEAAAVPLAGLTAYQSIERAGVHAGQTVLVHAAAGGVGQFAVQILRARGARVVGTASARNHDHLRGLGAEPVEYGDGLVDRVRALAPDGVDVVLDYGADDLVGTTRALLADGGTVASIVEAAARTELGGHLVWVRPSTADLDALTRLIDDGAVKVDVAQVFDLADTAAAHDLVAEGHVRGKVVVRV</sequence>
<dbReference type="Proteomes" id="UP000614741">
    <property type="component" value="Unassembled WGS sequence"/>
</dbReference>
<dbReference type="EMBL" id="BONP01000023">
    <property type="protein sequence ID" value="GIG41308.1"/>
    <property type="molecule type" value="Genomic_DNA"/>
</dbReference>
<gene>
    <name evidence="3" type="ORF">Cph01nite_30700</name>
</gene>
<keyword evidence="1" id="KW-0560">Oxidoreductase</keyword>
<dbReference type="InterPro" id="IPR013154">
    <property type="entry name" value="ADH-like_N"/>
</dbReference>
<dbReference type="CDD" id="cd05289">
    <property type="entry name" value="MDR_like_2"/>
    <property type="match status" value="1"/>
</dbReference>
<dbReference type="PROSITE" id="PS01162">
    <property type="entry name" value="QOR_ZETA_CRYSTAL"/>
    <property type="match status" value="1"/>
</dbReference>
<feature type="domain" description="Enoyl reductase (ER)" evidence="2">
    <location>
        <begin position="16"/>
        <end position="311"/>
    </location>
</feature>
<name>A0ABQ4DPN8_9CELL</name>
<evidence type="ECO:0000256" key="1">
    <source>
        <dbReference type="ARBA" id="ARBA00023002"/>
    </source>
</evidence>
<dbReference type="Pfam" id="PF13602">
    <property type="entry name" value="ADH_zinc_N_2"/>
    <property type="match status" value="1"/>
</dbReference>
<dbReference type="InterPro" id="IPR020843">
    <property type="entry name" value="ER"/>
</dbReference>
<dbReference type="SUPFAM" id="SSF51735">
    <property type="entry name" value="NAD(P)-binding Rossmann-fold domains"/>
    <property type="match status" value="1"/>
</dbReference>
<dbReference type="InterPro" id="IPR011032">
    <property type="entry name" value="GroES-like_sf"/>
</dbReference>
<dbReference type="SMART" id="SM00829">
    <property type="entry name" value="PKS_ER"/>
    <property type="match status" value="1"/>
</dbReference>
<keyword evidence="4" id="KW-1185">Reference proteome</keyword>
<dbReference type="PANTHER" id="PTHR11695:SF294">
    <property type="entry name" value="RETICULON-4-INTERACTING PROTEIN 1, MITOCHONDRIAL"/>
    <property type="match status" value="1"/>
</dbReference>
<evidence type="ECO:0000313" key="3">
    <source>
        <dbReference type="EMBL" id="GIG41308.1"/>
    </source>
</evidence>
<dbReference type="InterPro" id="IPR036291">
    <property type="entry name" value="NAD(P)-bd_dom_sf"/>
</dbReference>
<dbReference type="Gene3D" id="3.90.180.10">
    <property type="entry name" value="Medium-chain alcohol dehydrogenases, catalytic domain"/>
    <property type="match status" value="1"/>
</dbReference>
<dbReference type="PANTHER" id="PTHR11695">
    <property type="entry name" value="ALCOHOL DEHYDROGENASE RELATED"/>
    <property type="match status" value="1"/>
</dbReference>
<dbReference type="Pfam" id="PF08240">
    <property type="entry name" value="ADH_N"/>
    <property type="match status" value="1"/>
</dbReference>
<reference evidence="3 4" key="1">
    <citation type="submission" date="2021-01" db="EMBL/GenBank/DDBJ databases">
        <title>Whole genome shotgun sequence of Cellulomonas phragmiteti NBRC 110785.</title>
        <authorList>
            <person name="Komaki H."/>
            <person name="Tamura T."/>
        </authorList>
    </citation>
    <scope>NUCLEOTIDE SEQUENCE [LARGE SCALE GENOMIC DNA]</scope>
    <source>
        <strain evidence="3 4">NBRC 110785</strain>
    </source>
</reference>
<proteinExistence type="predicted"/>
<dbReference type="InterPro" id="IPR050700">
    <property type="entry name" value="YIM1/Zinc_Alcohol_DH_Fams"/>
</dbReference>
<evidence type="ECO:0000313" key="4">
    <source>
        <dbReference type="Proteomes" id="UP000614741"/>
    </source>
</evidence>
<organism evidence="3 4">
    <name type="scientific">Cellulomonas phragmiteti</name>
    <dbReference type="NCBI Taxonomy" id="478780"/>
    <lineage>
        <taxon>Bacteria</taxon>
        <taxon>Bacillati</taxon>
        <taxon>Actinomycetota</taxon>
        <taxon>Actinomycetes</taxon>
        <taxon>Micrococcales</taxon>
        <taxon>Cellulomonadaceae</taxon>
        <taxon>Cellulomonas</taxon>
    </lineage>
</organism>
<dbReference type="InterPro" id="IPR002364">
    <property type="entry name" value="Quin_OxRdtase/zeta-crystal_CS"/>
</dbReference>
<protein>
    <submittedName>
        <fullName evidence="3">Oxidoreductase</fullName>
    </submittedName>
</protein>
<dbReference type="Gene3D" id="3.40.50.720">
    <property type="entry name" value="NAD(P)-binding Rossmann-like Domain"/>
    <property type="match status" value="1"/>
</dbReference>
<accession>A0ABQ4DPN8</accession>